<dbReference type="InterPro" id="IPR005119">
    <property type="entry name" value="LysR_subst-bd"/>
</dbReference>
<evidence type="ECO:0000256" key="4">
    <source>
        <dbReference type="ARBA" id="ARBA00023159"/>
    </source>
</evidence>
<proteinExistence type="inferred from homology"/>
<dbReference type="InterPro" id="IPR036388">
    <property type="entry name" value="WH-like_DNA-bd_sf"/>
</dbReference>
<dbReference type="Gene3D" id="3.40.190.10">
    <property type="entry name" value="Periplasmic binding protein-like II"/>
    <property type="match status" value="2"/>
</dbReference>
<evidence type="ECO:0000313" key="8">
    <source>
        <dbReference type="Proteomes" id="UP000295087"/>
    </source>
</evidence>
<dbReference type="Pfam" id="PF00126">
    <property type="entry name" value="HTH_1"/>
    <property type="match status" value="1"/>
</dbReference>
<dbReference type="AlphaFoldDB" id="A0A4R6PW86"/>
<dbReference type="PRINTS" id="PR00039">
    <property type="entry name" value="HTHLYSR"/>
</dbReference>
<evidence type="ECO:0000256" key="2">
    <source>
        <dbReference type="ARBA" id="ARBA00023015"/>
    </source>
</evidence>
<dbReference type="PROSITE" id="PS50931">
    <property type="entry name" value="HTH_LYSR"/>
    <property type="match status" value="1"/>
</dbReference>
<gene>
    <name evidence="7" type="ORF">DFR75_1011751</name>
</gene>
<sequence>MDWQELEAFRILAQELHFGRTAERLHLSRGRVSQLIKTLEHRIGAPLFDRTSRRVSLTPIGRRLFADLEPHHLGIVASLARATDAARGIGGTLAAGFSSPLAGEAILRIADAFRTDHPDCEVVVCEVQLSDRYGPLRAGALDLALIEFPVDEPDLVSGPAIFFDQRVLAVSAGHRLADRDAVSVEDLKGETSITIAGLPQYFLDAFIPSPSDGTRPIEAATSWQELLTLVAADRGVAVCAAQGADYYARPTITYLPFTDTAPVAYGLVWRSSGETAMVRAFTQTAVATSKTVR</sequence>
<evidence type="ECO:0000256" key="5">
    <source>
        <dbReference type="ARBA" id="ARBA00023163"/>
    </source>
</evidence>
<evidence type="ECO:0000256" key="1">
    <source>
        <dbReference type="ARBA" id="ARBA00009437"/>
    </source>
</evidence>
<evidence type="ECO:0000259" key="6">
    <source>
        <dbReference type="PROSITE" id="PS50931"/>
    </source>
</evidence>
<dbReference type="PANTHER" id="PTHR30346:SF0">
    <property type="entry name" value="HCA OPERON TRANSCRIPTIONAL ACTIVATOR HCAR"/>
    <property type="match status" value="1"/>
</dbReference>
<dbReference type="SUPFAM" id="SSF46785">
    <property type="entry name" value="Winged helix' DNA-binding domain"/>
    <property type="match status" value="1"/>
</dbReference>
<keyword evidence="2" id="KW-0805">Transcription regulation</keyword>
<dbReference type="RefSeq" id="WP_067485288.1">
    <property type="nucleotide sequence ID" value="NZ_JBHXPO010000004.1"/>
</dbReference>
<dbReference type="SUPFAM" id="SSF53850">
    <property type="entry name" value="Periplasmic binding protein-like II"/>
    <property type="match status" value="1"/>
</dbReference>
<protein>
    <submittedName>
        <fullName evidence="7">LysR family transcriptional regulator</fullName>
    </submittedName>
</protein>
<comment type="caution">
    <text evidence="7">The sequence shown here is derived from an EMBL/GenBank/DDBJ whole genome shotgun (WGS) entry which is preliminary data.</text>
</comment>
<dbReference type="Pfam" id="PF03466">
    <property type="entry name" value="LysR_substrate"/>
    <property type="match status" value="1"/>
</dbReference>
<organism evidence="7 8">
    <name type="scientific">Nocardia ignorata</name>
    <dbReference type="NCBI Taxonomy" id="145285"/>
    <lineage>
        <taxon>Bacteria</taxon>
        <taxon>Bacillati</taxon>
        <taxon>Actinomycetota</taxon>
        <taxon>Actinomycetes</taxon>
        <taxon>Mycobacteriales</taxon>
        <taxon>Nocardiaceae</taxon>
        <taxon>Nocardia</taxon>
    </lineage>
</organism>
<keyword evidence="3" id="KW-0238">DNA-binding</keyword>
<dbReference type="GO" id="GO:0032993">
    <property type="term" value="C:protein-DNA complex"/>
    <property type="evidence" value="ECO:0007669"/>
    <property type="project" value="TreeGrafter"/>
</dbReference>
<keyword evidence="4" id="KW-0010">Activator</keyword>
<evidence type="ECO:0000313" key="7">
    <source>
        <dbReference type="EMBL" id="TDP42637.1"/>
    </source>
</evidence>
<evidence type="ECO:0000256" key="3">
    <source>
        <dbReference type="ARBA" id="ARBA00023125"/>
    </source>
</evidence>
<dbReference type="CDD" id="cd08414">
    <property type="entry name" value="PBP2_LTTR_aromatics_like"/>
    <property type="match status" value="1"/>
</dbReference>
<dbReference type="GO" id="GO:0003677">
    <property type="term" value="F:DNA binding"/>
    <property type="evidence" value="ECO:0007669"/>
    <property type="project" value="UniProtKB-KW"/>
</dbReference>
<dbReference type="Gene3D" id="1.10.10.10">
    <property type="entry name" value="Winged helix-like DNA-binding domain superfamily/Winged helix DNA-binding domain"/>
    <property type="match status" value="1"/>
</dbReference>
<comment type="similarity">
    <text evidence="1">Belongs to the LysR transcriptional regulatory family.</text>
</comment>
<dbReference type="InterPro" id="IPR000847">
    <property type="entry name" value="LysR_HTH_N"/>
</dbReference>
<dbReference type="GO" id="GO:0003700">
    <property type="term" value="F:DNA-binding transcription factor activity"/>
    <property type="evidence" value="ECO:0007669"/>
    <property type="project" value="InterPro"/>
</dbReference>
<keyword evidence="5" id="KW-0804">Transcription</keyword>
<reference evidence="7 8" key="1">
    <citation type="submission" date="2019-03" db="EMBL/GenBank/DDBJ databases">
        <title>Genomic Encyclopedia of Type Strains, Phase IV (KMG-IV): sequencing the most valuable type-strain genomes for metagenomic binning, comparative biology and taxonomic classification.</title>
        <authorList>
            <person name="Goeker M."/>
        </authorList>
    </citation>
    <scope>NUCLEOTIDE SEQUENCE [LARGE SCALE GENOMIC DNA]</scope>
    <source>
        <strain evidence="7 8">DSM 44496</strain>
    </source>
</reference>
<feature type="domain" description="HTH lysR-type" evidence="6">
    <location>
        <begin position="1"/>
        <end position="58"/>
    </location>
</feature>
<dbReference type="EMBL" id="SNXK01000001">
    <property type="protein sequence ID" value="TDP42637.1"/>
    <property type="molecule type" value="Genomic_DNA"/>
</dbReference>
<keyword evidence="8" id="KW-1185">Reference proteome</keyword>
<dbReference type="InterPro" id="IPR036390">
    <property type="entry name" value="WH_DNA-bd_sf"/>
</dbReference>
<dbReference type="PANTHER" id="PTHR30346">
    <property type="entry name" value="TRANSCRIPTIONAL DUAL REGULATOR HCAR-RELATED"/>
    <property type="match status" value="1"/>
</dbReference>
<name>A0A4R6PW86_NOCIG</name>
<accession>A0A4R6PW86</accession>
<dbReference type="Proteomes" id="UP000295087">
    <property type="component" value="Unassembled WGS sequence"/>
</dbReference>